<dbReference type="PRINTS" id="PR01210">
    <property type="entry name" value="GGTRANSPTASE"/>
</dbReference>
<comment type="catalytic activity">
    <reaction evidence="2 7">
        <text>glutathione + H2O = L-cysteinylglycine + L-glutamate</text>
        <dbReference type="Rhea" id="RHEA:28807"/>
        <dbReference type="ChEBI" id="CHEBI:15377"/>
        <dbReference type="ChEBI" id="CHEBI:29985"/>
        <dbReference type="ChEBI" id="CHEBI:57925"/>
        <dbReference type="ChEBI" id="CHEBI:61694"/>
        <dbReference type="EC" id="3.4.19.13"/>
    </reaction>
</comment>
<dbReference type="EMBL" id="SMFX01000001">
    <property type="protein sequence ID" value="TCK17104.1"/>
    <property type="molecule type" value="Genomic_DNA"/>
</dbReference>
<evidence type="ECO:0000256" key="6">
    <source>
        <dbReference type="PIRSR" id="PIRSR600101-2"/>
    </source>
</evidence>
<dbReference type="PANTHER" id="PTHR43199:SF6">
    <property type="entry name" value="GLUTATHIONE HYDROLASE PROENZYME"/>
    <property type="match status" value="1"/>
</dbReference>
<comment type="subunit">
    <text evidence="7">This enzyme consists of two polypeptide chains, which are synthesized in precursor form from a single polypeptide.</text>
</comment>
<dbReference type="Pfam" id="PF01019">
    <property type="entry name" value="G_glu_transpept"/>
    <property type="match status" value="1"/>
</dbReference>
<keyword evidence="7" id="KW-0808">Transferase</keyword>
<keyword evidence="7" id="KW-0865">Zymogen</keyword>
<comment type="PTM">
    <text evidence="7">Cleaved by autocatalysis into a large and a small subunit.</text>
</comment>
<dbReference type="GO" id="GO:0006750">
    <property type="term" value="P:glutathione biosynthetic process"/>
    <property type="evidence" value="ECO:0007669"/>
    <property type="project" value="UniProtKB-KW"/>
</dbReference>
<dbReference type="AlphaFoldDB" id="A0A4R1H5V6"/>
<comment type="caution">
    <text evidence="8">The sequence shown here is derived from an EMBL/GenBank/DDBJ whole genome shotgun (WGS) entry which is preliminary data.</text>
</comment>
<dbReference type="InterPro" id="IPR043137">
    <property type="entry name" value="GGT_ssub_C"/>
</dbReference>
<comment type="catalytic activity">
    <reaction evidence="4 7">
        <text>an N-terminal (5-L-glutamyl)-[peptide] + an alpha-amino acid = 5-L-glutamyl amino acid + an N-terminal L-alpha-aminoacyl-[peptide]</text>
        <dbReference type="Rhea" id="RHEA:23904"/>
        <dbReference type="Rhea" id="RHEA-COMP:9780"/>
        <dbReference type="Rhea" id="RHEA-COMP:9795"/>
        <dbReference type="ChEBI" id="CHEBI:77644"/>
        <dbReference type="ChEBI" id="CHEBI:78597"/>
        <dbReference type="ChEBI" id="CHEBI:78599"/>
        <dbReference type="ChEBI" id="CHEBI:78608"/>
        <dbReference type="EC" id="2.3.2.2"/>
    </reaction>
</comment>
<evidence type="ECO:0000256" key="4">
    <source>
        <dbReference type="ARBA" id="ARBA00047417"/>
    </source>
</evidence>
<protein>
    <recommendedName>
        <fullName evidence="7">Glutathione hydrolase proenzyme</fullName>
        <ecNumber evidence="7">2.3.2.2</ecNumber>
        <ecNumber evidence="7">3.4.19.13</ecNumber>
    </recommendedName>
    <component>
        <recommendedName>
            <fullName evidence="7">Glutathione hydrolase large chain</fullName>
        </recommendedName>
    </component>
    <component>
        <recommendedName>
            <fullName evidence="7">Glutathione hydrolase small chain</fullName>
        </recommendedName>
    </component>
</protein>
<feature type="binding site" evidence="6">
    <location>
        <position position="125"/>
    </location>
    <ligand>
        <name>L-glutamate</name>
        <dbReference type="ChEBI" id="CHEBI:29985"/>
    </ligand>
</feature>
<feature type="binding site" evidence="6">
    <location>
        <begin position="469"/>
        <end position="470"/>
    </location>
    <ligand>
        <name>L-glutamate</name>
        <dbReference type="ChEBI" id="CHEBI:29985"/>
    </ligand>
</feature>
<feature type="binding site" evidence="6">
    <location>
        <begin position="416"/>
        <end position="418"/>
    </location>
    <ligand>
        <name>L-glutamate</name>
        <dbReference type="ChEBI" id="CHEBI:29985"/>
    </ligand>
</feature>
<dbReference type="GO" id="GO:0006751">
    <property type="term" value="P:glutathione catabolic process"/>
    <property type="evidence" value="ECO:0007669"/>
    <property type="project" value="UniProtKB-UniRule"/>
</dbReference>
<evidence type="ECO:0000256" key="3">
    <source>
        <dbReference type="ARBA" id="ARBA00023315"/>
    </source>
</evidence>
<keyword evidence="3 7" id="KW-0012">Acyltransferase</keyword>
<dbReference type="EC" id="3.4.19.13" evidence="7"/>
<dbReference type="Gene3D" id="3.60.20.40">
    <property type="match status" value="1"/>
</dbReference>
<dbReference type="PANTHER" id="PTHR43199">
    <property type="entry name" value="GLUTATHIONE HYDROLASE"/>
    <property type="match status" value="1"/>
</dbReference>
<sequence>MAVTLVKKFRRLLDGAFFMPATDIPAKSRRIWPCALVGLLLPMAALAVDGQAPPRPDSQAIASAHPLATQAGMQILEAGGNAFDAAVAVTAALAVVEPYSSGIGGGGFWLLHRASDGKQVMLDGREQAPQAAHRDLYLDKQDNVVPGLSMDGALAAGIPGEPAALVRLAKDYGRLPLKQTLAPAIRLAQDGFPVDSHYRAMARFRVEALRKSPAAAGRFLENGEVPAEGVLIRQPGLAETLRALVDRGRAGFYTGKVAERLVEGVRKAGGIWTLDDLAQYRVIEREPVSFQYQGRRIVSAALPSSGGVGLATMLNILATYPLEQTEPAQRIHLVVEAMRRAYRDRAQYLGDPDFVEAPVPLLMDMRYADGLRASIHPQRATPSRLLPGVASLSKGTDTTHFSVLDREGNRVAATLSINYPFGAAFVVPGTGVLLNDEMDDFSAKPGVPNAYGLVGAEANAIAPGKRPLSSMTPTFVESEQGVAILGTPGGSRIITMLLLAILDMHGGHGPASWVALPRYHHQYLPDVIQFEPGALSPRIQQTLKEQGHLLKPLDSTWGNMQAVYFDYASGKVEAASDPRGGGLASVR</sequence>
<evidence type="ECO:0000256" key="7">
    <source>
        <dbReference type="RuleBase" id="RU368036"/>
    </source>
</evidence>
<comment type="pathway">
    <text evidence="7">Sulfur metabolism; glutathione metabolism.</text>
</comment>
<name>A0A4R1H5V6_9GAMM</name>
<dbReference type="SUPFAM" id="SSF56235">
    <property type="entry name" value="N-terminal nucleophile aminohydrolases (Ntn hydrolases)"/>
    <property type="match status" value="1"/>
</dbReference>
<proteinExistence type="inferred from homology"/>
<dbReference type="InterPro" id="IPR051792">
    <property type="entry name" value="GGT_bact"/>
</dbReference>
<dbReference type="GO" id="GO:0036374">
    <property type="term" value="F:glutathione hydrolase activity"/>
    <property type="evidence" value="ECO:0007669"/>
    <property type="project" value="UniProtKB-UniRule"/>
</dbReference>
<evidence type="ECO:0000256" key="2">
    <source>
        <dbReference type="ARBA" id="ARBA00001089"/>
    </source>
</evidence>
<evidence type="ECO:0000313" key="8">
    <source>
        <dbReference type="EMBL" id="TCK17104.1"/>
    </source>
</evidence>
<evidence type="ECO:0000313" key="9">
    <source>
        <dbReference type="Proteomes" id="UP000295707"/>
    </source>
</evidence>
<dbReference type="GO" id="GO:0103068">
    <property type="term" value="F:leukotriene C4 gamma-glutamyl transferase activity"/>
    <property type="evidence" value="ECO:0007669"/>
    <property type="project" value="UniProtKB-EC"/>
</dbReference>
<gene>
    <name evidence="8" type="ORF">DFR30_0324</name>
</gene>
<dbReference type="Gene3D" id="1.10.246.130">
    <property type="match status" value="1"/>
</dbReference>
<dbReference type="InterPro" id="IPR000101">
    <property type="entry name" value="GGT_peptidase"/>
</dbReference>
<feature type="binding site" evidence="6">
    <location>
        <position position="440"/>
    </location>
    <ligand>
        <name>L-glutamate</name>
        <dbReference type="ChEBI" id="CHEBI:29985"/>
    </ligand>
</feature>
<dbReference type="NCBIfam" id="TIGR00066">
    <property type="entry name" value="g_glut_trans"/>
    <property type="match status" value="1"/>
</dbReference>
<evidence type="ECO:0000256" key="1">
    <source>
        <dbReference type="ARBA" id="ARBA00001049"/>
    </source>
</evidence>
<dbReference type="UniPathway" id="UPA00204"/>
<evidence type="ECO:0000256" key="5">
    <source>
        <dbReference type="PIRSR" id="PIRSR600101-1"/>
    </source>
</evidence>
<keyword evidence="7 8" id="KW-0378">Hydrolase</keyword>
<organism evidence="8 9">
    <name type="scientific">Thiogranum longum</name>
    <dbReference type="NCBI Taxonomy" id="1537524"/>
    <lineage>
        <taxon>Bacteria</taxon>
        <taxon>Pseudomonadati</taxon>
        <taxon>Pseudomonadota</taxon>
        <taxon>Gammaproteobacteria</taxon>
        <taxon>Chromatiales</taxon>
        <taxon>Ectothiorhodospiraceae</taxon>
        <taxon>Thiogranum</taxon>
    </lineage>
</organism>
<accession>A0A4R1H5V6</accession>
<keyword evidence="9" id="KW-1185">Reference proteome</keyword>
<feature type="active site" description="Nucleophile" evidence="5">
    <location>
        <position position="398"/>
    </location>
</feature>
<dbReference type="InterPro" id="IPR029055">
    <property type="entry name" value="Ntn_hydrolases_N"/>
</dbReference>
<dbReference type="InterPro" id="IPR043138">
    <property type="entry name" value="GGT_lsub"/>
</dbReference>
<comment type="catalytic activity">
    <reaction evidence="1 7">
        <text>an S-substituted glutathione + H2O = an S-substituted L-cysteinylglycine + L-glutamate</text>
        <dbReference type="Rhea" id="RHEA:59468"/>
        <dbReference type="ChEBI" id="CHEBI:15377"/>
        <dbReference type="ChEBI" id="CHEBI:29985"/>
        <dbReference type="ChEBI" id="CHEBI:90779"/>
        <dbReference type="ChEBI" id="CHEBI:143103"/>
        <dbReference type="EC" id="3.4.19.13"/>
    </reaction>
</comment>
<keyword evidence="7" id="KW-0317">Glutathione biosynthesis</keyword>
<dbReference type="Proteomes" id="UP000295707">
    <property type="component" value="Unassembled WGS sequence"/>
</dbReference>
<reference evidence="8 9" key="1">
    <citation type="submission" date="2019-03" db="EMBL/GenBank/DDBJ databases">
        <title>Genomic Encyclopedia of Type Strains, Phase IV (KMG-IV): sequencing the most valuable type-strain genomes for metagenomic binning, comparative biology and taxonomic classification.</title>
        <authorList>
            <person name="Goeker M."/>
        </authorList>
    </citation>
    <scope>NUCLEOTIDE SEQUENCE [LARGE SCALE GENOMIC DNA]</scope>
    <source>
        <strain evidence="8 9">DSM 19610</strain>
    </source>
</reference>
<comment type="similarity">
    <text evidence="7">Belongs to the gamma-glutamyltransferase family.</text>
</comment>
<dbReference type="EC" id="2.3.2.2" evidence="7"/>
<feature type="binding site" evidence="6">
    <location>
        <position position="490"/>
    </location>
    <ligand>
        <name>L-glutamate</name>
        <dbReference type="ChEBI" id="CHEBI:29985"/>
    </ligand>
</feature>